<dbReference type="EMBL" id="SSTE01008633">
    <property type="protein sequence ID" value="KAA0054973.1"/>
    <property type="molecule type" value="Genomic_DNA"/>
</dbReference>
<evidence type="ECO:0000313" key="4">
    <source>
        <dbReference type="Proteomes" id="UP000321947"/>
    </source>
</evidence>
<dbReference type="Proteomes" id="UP000321947">
    <property type="component" value="Unassembled WGS sequence"/>
</dbReference>
<dbReference type="AlphaFoldDB" id="A0A5D3DGE1"/>
<proteinExistence type="predicted"/>
<dbReference type="EMBL" id="SSTD01004900">
    <property type="protein sequence ID" value="TYK22761.1"/>
    <property type="molecule type" value="Genomic_DNA"/>
</dbReference>
<evidence type="ECO:0000313" key="2">
    <source>
        <dbReference type="EMBL" id="TYK22761.1"/>
    </source>
</evidence>
<gene>
    <name evidence="2" type="ORF">E5676_scaffold1163G00930</name>
    <name evidence="1" type="ORF">E6C27_scaffold43052G001180</name>
</gene>
<accession>A0A5D3DGE1</accession>
<evidence type="ECO:0000313" key="3">
    <source>
        <dbReference type="Proteomes" id="UP000321393"/>
    </source>
</evidence>
<sequence>MRRRISYRHTLSAIHIPMRRLPSGQQPLTVNLSNLYIKLPLYVDSLKQLLFSGNGIGQPQNRSDIEASESSTHSKQIELPMYSKNPVPSFPNLPSNYITGSLGSSTENFSGLNPKFDTVYGRILGQRPLSSLMEVCFEVRLEEDRTNAMCVPTTPTIDSVAF</sequence>
<evidence type="ECO:0000313" key="1">
    <source>
        <dbReference type="EMBL" id="KAA0054973.1"/>
    </source>
</evidence>
<reference evidence="3 4" key="1">
    <citation type="submission" date="2019-08" db="EMBL/GenBank/DDBJ databases">
        <title>Draft genome sequences of two oriental melons (Cucumis melo L. var makuwa).</title>
        <authorList>
            <person name="Kwon S.-Y."/>
        </authorList>
    </citation>
    <scope>NUCLEOTIDE SEQUENCE [LARGE SCALE GENOMIC DNA]</scope>
    <source>
        <strain evidence="4">cv. Chang Bougi</strain>
        <strain evidence="3">cv. SW 3</strain>
        <tissue evidence="2">Leaf</tissue>
    </source>
</reference>
<dbReference type="Proteomes" id="UP000321393">
    <property type="component" value="Unassembled WGS sequence"/>
</dbReference>
<comment type="caution">
    <text evidence="2">The sequence shown here is derived from an EMBL/GenBank/DDBJ whole genome shotgun (WGS) entry which is preliminary data.</text>
</comment>
<name>A0A5D3DGE1_CUCMM</name>
<protein>
    <submittedName>
        <fullName evidence="2">Double-stranded RNA-binding protein 4</fullName>
    </submittedName>
</protein>
<organism evidence="2 4">
    <name type="scientific">Cucumis melo var. makuwa</name>
    <name type="common">Oriental melon</name>
    <dbReference type="NCBI Taxonomy" id="1194695"/>
    <lineage>
        <taxon>Eukaryota</taxon>
        <taxon>Viridiplantae</taxon>
        <taxon>Streptophyta</taxon>
        <taxon>Embryophyta</taxon>
        <taxon>Tracheophyta</taxon>
        <taxon>Spermatophyta</taxon>
        <taxon>Magnoliopsida</taxon>
        <taxon>eudicotyledons</taxon>
        <taxon>Gunneridae</taxon>
        <taxon>Pentapetalae</taxon>
        <taxon>rosids</taxon>
        <taxon>fabids</taxon>
        <taxon>Cucurbitales</taxon>
        <taxon>Cucurbitaceae</taxon>
        <taxon>Benincaseae</taxon>
        <taxon>Cucumis</taxon>
    </lineage>
</organism>